<dbReference type="GO" id="GO:0006520">
    <property type="term" value="P:amino acid metabolic process"/>
    <property type="evidence" value="ECO:0007669"/>
    <property type="project" value="InterPro"/>
</dbReference>
<keyword evidence="3 6" id="KW-0032">Aminotransferase</keyword>
<dbReference type="EC" id="2.6.1.-" evidence="6"/>
<comment type="caution">
    <text evidence="8">The sequence shown here is derived from an EMBL/GenBank/DDBJ whole genome shotgun (WGS) entry which is preliminary data.</text>
</comment>
<gene>
    <name evidence="8" type="ORF">NG99_13135</name>
</gene>
<dbReference type="InterPro" id="IPR004839">
    <property type="entry name" value="Aminotransferase_I/II_large"/>
</dbReference>
<evidence type="ECO:0000256" key="1">
    <source>
        <dbReference type="ARBA" id="ARBA00001933"/>
    </source>
</evidence>
<dbReference type="Gene3D" id="3.40.640.10">
    <property type="entry name" value="Type I PLP-dependent aspartate aminotransferase-like (Major domain)"/>
    <property type="match status" value="1"/>
</dbReference>
<dbReference type="Pfam" id="PF00155">
    <property type="entry name" value="Aminotran_1_2"/>
    <property type="match status" value="1"/>
</dbReference>
<dbReference type="InterPro" id="IPR015424">
    <property type="entry name" value="PyrdxlP-dep_Trfase"/>
</dbReference>
<dbReference type="OrthoDB" id="9763453at2"/>
<evidence type="ECO:0000313" key="9">
    <source>
        <dbReference type="Proteomes" id="UP000030351"/>
    </source>
</evidence>
<dbReference type="InterPro" id="IPR004838">
    <property type="entry name" value="NHTrfase_class1_PyrdxlP-BS"/>
</dbReference>
<keyword evidence="9" id="KW-1185">Reference proteome</keyword>
<dbReference type="InterPro" id="IPR050596">
    <property type="entry name" value="AspAT/PAT-like"/>
</dbReference>
<dbReference type="FunFam" id="3.40.640.10:FF:000033">
    <property type="entry name" value="Aspartate aminotransferase"/>
    <property type="match status" value="1"/>
</dbReference>
<dbReference type="SUPFAM" id="SSF53383">
    <property type="entry name" value="PLP-dependent transferases"/>
    <property type="match status" value="1"/>
</dbReference>
<keyword evidence="5" id="KW-0663">Pyridoxal phosphate</keyword>
<dbReference type="AlphaFoldDB" id="A0A0A3Z535"/>
<dbReference type="CDD" id="cd00609">
    <property type="entry name" value="AAT_like"/>
    <property type="match status" value="1"/>
</dbReference>
<protein>
    <recommendedName>
        <fullName evidence="6">Aminotransferase</fullName>
        <ecNumber evidence="6">2.6.1.-</ecNumber>
    </recommendedName>
</protein>
<comment type="similarity">
    <text evidence="2 6">Belongs to the class-I pyridoxal-phosphate-dependent aminotransferase family.</text>
</comment>
<evidence type="ECO:0000256" key="5">
    <source>
        <dbReference type="ARBA" id="ARBA00022898"/>
    </source>
</evidence>
<evidence type="ECO:0000256" key="4">
    <source>
        <dbReference type="ARBA" id="ARBA00022679"/>
    </source>
</evidence>
<reference evidence="8 9" key="1">
    <citation type="submission" date="2014-10" db="EMBL/GenBank/DDBJ databases">
        <title>Genome sequence of Erwinia typographi M043b.</title>
        <authorList>
            <person name="Chan K.-G."/>
            <person name="Tan W.-S."/>
        </authorList>
    </citation>
    <scope>NUCLEOTIDE SEQUENCE [LARGE SCALE GENOMIC DNA]</scope>
    <source>
        <strain evidence="8 9">M043b</strain>
    </source>
</reference>
<evidence type="ECO:0000256" key="2">
    <source>
        <dbReference type="ARBA" id="ARBA00007441"/>
    </source>
</evidence>
<dbReference type="PANTHER" id="PTHR46383">
    <property type="entry name" value="ASPARTATE AMINOTRANSFERASE"/>
    <property type="match status" value="1"/>
</dbReference>
<dbReference type="EMBL" id="JRUQ01000039">
    <property type="protein sequence ID" value="KGT92879.1"/>
    <property type="molecule type" value="Genomic_DNA"/>
</dbReference>
<organism evidence="8 9">
    <name type="scientific">Erwinia typographi</name>
    <dbReference type="NCBI Taxonomy" id="371042"/>
    <lineage>
        <taxon>Bacteria</taxon>
        <taxon>Pseudomonadati</taxon>
        <taxon>Pseudomonadota</taxon>
        <taxon>Gammaproteobacteria</taxon>
        <taxon>Enterobacterales</taxon>
        <taxon>Erwiniaceae</taxon>
        <taxon>Erwinia</taxon>
    </lineage>
</organism>
<dbReference type="Gene3D" id="3.90.1150.10">
    <property type="entry name" value="Aspartate Aminotransferase, domain 1"/>
    <property type="match status" value="1"/>
</dbReference>
<evidence type="ECO:0000313" key="8">
    <source>
        <dbReference type="EMBL" id="KGT92879.1"/>
    </source>
</evidence>
<dbReference type="GO" id="GO:0008483">
    <property type="term" value="F:transaminase activity"/>
    <property type="evidence" value="ECO:0007669"/>
    <property type="project" value="UniProtKB-KW"/>
</dbReference>
<dbReference type="GO" id="GO:0030170">
    <property type="term" value="F:pyridoxal phosphate binding"/>
    <property type="evidence" value="ECO:0007669"/>
    <property type="project" value="InterPro"/>
</dbReference>
<evidence type="ECO:0000259" key="7">
    <source>
        <dbReference type="Pfam" id="PF00155"/>
    </source>
</evidence>
<feature type="domain" description="Aminotransferase class I/classII large" evidence="7">
    <location>
        <begin position="34"/>
        <end position="394"/>
    </location>
</feature>
<evidence type="ECO:0000256" key="3">
    <source>
        <dbReference type="ARBA" id="ARBA00022576"/>
    </source>
</evidence>
<dbReference type="eggNOG" id="COG0436">
    <property type="taxonomic scope" value="Bacteria"/>
</dbReference>
<evidence type="ECO:0000256" key="6">
    <source>
        <dbReference type="RuleBase" id="RU000481"/>
    </source>
</evidence>
<dbReference type="InterPro" id="IPR015421">
    <property type="entry name" value="PyrdxlP-dep_Trfase_major"/>
</dbReference>
<keyword evidence="4 6" id="KW-0808">Transferase</keyword>
<dbReference type="PANTHER" id="PTHR46383:SF1">
    <property type="entry name" value="ASPARTATE AMINOTRANSFERASE"/>
    <property type="match status" value="1"/>
</dbReference>
<accession>A0A0A3Z535</accession>
<proteinExistence type="inferred from homology"/>
<dbReference type="RefSeq" id="WP_034893409.1">
    <property type="nucleotide sequence ID" value="NZ_JRUQ01000039.1"/>
</dbReference>
<comment type="cofactor">
    <cofactor evidence="1 6">
        <name>pyridoxal 5'-phosphate</name>
        <dbReference type="ChEBI" id="CHEBI:597326"/>
    </cofactor>
</comment>
<name>A0A0A3Z535_9GAMM</name>
<dbReference type="InterPro" id="IPR015422">
    <property type="entry name" value="PyrdxlP-dep_Trfase_small"/>
</dbReference>
<sequence length="402" mass="43428">MSNSRIAQRIQQIKQSPSGAAADRALELKRQGSPVISLVVGEPDFDTPQHIRQAAWEAMEQGDTRYTHNSGTVALREAIAQKLQTENGVSYALNEIIVTHGAKGAVFLALGATLNKDDEVIIPAPYWVSYPDMVKLCEGKPVVVPCPESAGFKLTPEALESAITPRTRWLLINSPSNPTGACYTAEDYRALAQVLLRHPQVMVMTDEIYEHIRYGSLENPNIVAVEPQLRDRTLIVNGVSKSYAMTGWRIGFIAGPADLIKAIATMKSQTAGATCSISQAAAIAAYSGDQSVLAHNREIYAQRRDSAIQLINAIEGLSCLPPDGAFYLYINCAEVIGKRTASGTLLETDNDVVLYLLEKANVALVPGSAYGLSPYFRASIATSMQNIETGFSRIASALSALQ</sequence>
<dbReference type="STRING" id="371042.NG99_13135"/>
<dbReference type="PROSITE" id="PS00105">
    <property type="entry name" value="AA_TRANSFER_CLASS_1"/>
    <property type="match status" value="1"/>
</dbReference>
<dbReference type="NCBIfam" id="NF004769">
    <property type="entry name" value="PRK06107.1"/>
    <property type="match status" value="1"/>
</dbReference>
<dbReference type="Proteomes" id="UP000030351">
    <property type="component" value="Unassembled WGS sequence"/>
</dbReference>